<organism evidence="5 6">
    <name type="scientific">Novimethylophilus kurashikiensis</name>
    <dbReference type="NCBI Taxonomy" id="1825523"/>
    <lineage>
        <taxon>Bacteria</taxon>
        <taxon>Pseudomonadati</taxon>
        <taxon>Pseudomonadota</taxon>
        <taxon>Betaproteobacteria</taxon>
        <taxon>Nitrosomonadales</taxon>
        <taxon>Methylophilaceae</taxon>
        <taxon>Novimethylophilus</taxon>
    </lineage>
</organism>
<feature type="domain" description="Tim44-like" evidence="4">
    <location>
        <begin position="200"/>
        <end position="327"/>
    </location>
</feature>
<keyword evidence="2" id="KW-1133">Transmembrane helix</keyword>
<dbReference type="InterPro" id="IPR007379">
    <property type="entry name" value="Tim44-like_dom"/>
</dbReference>
<evidence type="ECO:0000313" key="5">
    <source>
        <dbReference type="EMBL" id="GBG14025.1"/>
    </source>
</evidence>
<evidence type="ECO:0000256" key="2">
    <source>
        <dbReference type="SAM" id="Phobius"/>
    </source>
</evidence>
<dbReference type="SMART" id="SM00978">
    <property type="entry name" value="Tim44"/>
    <property type="match status" value="1"/>
</dbReference>
<evidence type="ECO:0000259" key="4">
    <source>
        <dbReference type="SMART" id="SM00978"/>
    </source>
</evidence>
<accession>A0A2R5F7K6</accession>
<dbReference type="EMBL" id="BDOQ01000006">
    <property type="protein sequence ID" value="GBG14025.1"/>
    <property type="molecule type" value="Genomic_DNA"/>
</dbReference>
<name>A0A2R5F7K6_9PROT</name>
<sequence length="328" mass="34789">MRKTRLAIVTAMMLSLTLQSLEAGARVGSRSSSSSYSSRSSMSAPSSTPQRVGGGTSAGMQRSDVMNQVRSNPQSTQPGVAPQPMPAQAPVGTQAPTQQQPRQFGVGSMVGAAAAGAAVGYLANSAMHNGNNTVPQASTGANGSYGAPLAADQRENASSPWGFILLLLLGTAAVMGFLMMLSRRREAAAGTIPVNINRASAASLASSAQDGEKQEFERNALKFFNDLQEANNRGDIAHMQQHVTEPLRTQLISDIEERPTASHTQTMMMKAERVDLTEEGDRSIASVRFRGMISEDANAAPEQIDEVWHFVRGSDAGNQWQLAGIEQV</sequence>
<feature type="transmembrane region" description="Helical" evidence="2">
    <location>
        <begin position="161"/>
        <end position="181"/>
    </location>
</feature>
<feature type="region of interest" description="Disordered" evidence="1">
    <location>
        <begin position="23"/>
        <end position="99"/>
    </location>
</feature>
<keyword evidence="2" id="KW-0812">Transmembrane</keyword>
<evidence type="ECO:0000313" key="6">
    <source>
        <dbReference type="Proteomes" id="UP000245081"/>
    </source>
</evidence>
<dbReference type="PANTHER" id="PTHR41542">
    <property type="entry name" value="BLL5807 PROTEIN"/>
    <property type="match status" value="1"/>
</dbReference>
<evidence type="ECO:0000256" key="1">
    <source>
        <dbReference type="SAM" id="MobiDB-lite"/>
    </source>
</evidence>
<feature type="chain" id="PRO_5015302213" evidence="3">
    <location>
        <begin position="26"/>
        <end position="328"/>
    </location>
</feature>
<proteinExistence type="predicted"/>
<dbReference type="Pfam" id="PF04280">
    <property type="entry name" value="Tim44"/>
    <property type="match status" value="1"/>
</dbReference>
<dbReference type="PANTHER" id="PTHR41542:SF1">
    <property type="entry name" value="BLL5807 PROTEIN"/>
    <property type="match status" value="1"/>
</dbReference>
<feature type="compositionally biased region" description="Polar residues" evidence="1">
    <location>
        <begin position="58"/>
        <end position="76"/>
    </location>
</feature>
<keyword evidence="3" id="KW-0732">Signal</keyword>
<dbReference type="Proteomes" id="UP000245081">
    <property type="component" value="Unassembled WGS sequence"/>
</dbReference>
<protein>
    <submittedName>
        <fullName evidence="5">6-carboxy-5,6,7,8-tetrahydropterin synthase</fullName>
    </submittedName>
</protein>
<dbReference type="InterPro" id="IPR032710">
    <property type="entry name" value="NTF2-like_dom_sf"/>
</dbReference>
<dbReference type="AlphaFoldDB" id="A0A2R5F7K6"/>
<dbReference type="OrthoDB" id="5297955at2"/>
<keyword evidence="2" id="KW-0472">Membrane</keyword>
<evidence type="ECO:0000256" key="3">
    <source>
        <dbReference type="SAM" id="SignalP"/>
    </source>
</evidence>
<gene>
    <name evidence="5" type="ORF">NMK_1581</name>
</gene>
<keyword evidence="6" id="KW-1185">Reference proteome</keyword>
<dbReference type="RefSeq" id="WP_109015235.1">
    <property type="nucleotide sequence ID" value="NZ_BDOQ01000006.1"/>
</dbReference>
<feature type="signal peptide" evidence="3">
    <location>
        <begin position="1"/>
        <end position="25"/>
    </location>
</feature>
<feature type="compositionally biased region" description="Low complexity" evidence="1">
    <location>
        <begin position="29"/>
        <end position="47"/>
    </location>
</feature>
<dbReference type="SUPFAM" id="SSF54427">
    <property type="entry name" value="NTF2-like"/>
    <property type="match status" value="1"/>
</dbReference>
<reference evidence="5 6" key="1">
    <citation type="journal article" date="2018" name="Environ. Microbiol.">
        <title>Isolation and genomic characterization of Novimethylophilus kurashikiensis gen. nov. sp. nov., a new lanthanide-dependent methylotrophic species of Methylophilaceae.</title>
        <authorList>
            <person name="Lv H."/>
            <person name="Sahin N."/>
            <person name="Tani A."/>
        </authorList>
    </citation>
    <scope>NUCLEOTIDE SEQUENCE [LARGE SCALE GENOMIC DNA]</scope>
    <source>
        <strain evidence="5 6">La2-4</strain>
    </source>
</reference>
<comment type="caution">
    <text evidence="5">The sequence shown here is derived from an EMBL/GenBank/DDBJ whole genome shotgun (WGS) entry which is preliminary data.</text>
</comment>